<proteinExistence type="predicted"/>
<reference evidence="1" key="1">
    <citation type="submission" date="2020-02" db="EMBL/GenBank/DDBJ databases">
        <authorList>
            <person name="Meier V. D."/>
        </authorList>
    </citation>
    <scope>NUCLEOTIDE SEQUENCE</scope>
    <source>
        <strain evidence="1">AVDCRST_MAG93</strain>
    </source>
</reference>
<name>A0A6J4HWH7_9CHLR</name>
<evidence type="ECO:0000313" key="1">
    <source>
        <dbReference type="EMBL" id="CAA9235975.1"/>
    </source>
</evidence>
<evidence type="ECO:0008006" key="2">
    <source>
        <dbReference type="Google" id="ProtNLM"/>
    </source>
</evidence>
<dbReference type="AlphaFoldDB" id="A0A6J4HWH7"/>
<protein>
    <recommendedName>
        <fullName evidence="2">Zinc-ribbon domain-containing protein</fullName>
    </recommendedName>
</protein>
<organism evidence="1">
    <name type="scientific">uncultured Chloroflexia bacterium</name>
    <dbReference type="NCBI Taxonomy" id="1672391"/>
    <lineage>
        <taxon>Bacteria</taxon>
        <taxon>Bacillati</taxon>
        <taxon>Chloroflexota</taxon>
        <taxon>Chloroflexia</taxon>
        <taxon>environmental samples</taxon>
    </lineage>
</organism>
<gene>
    <name evidence="1" type="ORF">AVDCRST_MAG93-1103</name>
</gene>
<sequence>MAESGGRYCPLCGRAAGLMDRFCASCGYNLSVPPVGERRVETEQVRVP</sequence>
<feature type="non-terminal residue" evidence="1">
    <location>
        <position position="48"/>
    </location>
</feature>
<dbReference type="EMBL" id="CADCTR010000368">
    <property type="protein sequence ID" value="CAA9235975.1"/>
    <property type="molecule type" value="Genomic_DNA"/>
</dbReference>
<accession>A0A6J4HWH7</accession>